<dbReference type="PROSITE" id="PS50005">
    <property type="entry name" value="TPR"/>
    <property type="match status" value="1"/>
</dbReference>
<evidence type="ECO:0000256" key="6">
    <source>
        <dbReference type="SAM" id="SignalP"/>
    </source>
</evidence>
<evidence type="ECO:0000256" key="5">
    <source>
        <dbReference type="RuleBase" id="RU004003"/>
    </source>
</evidence>
<dbReference type="EMBL" id="SMGK01000008">
    <property type="protein sequence ID" value="TCK69722.1"/>
    <property type="molecule type" value="Genomic_DNA"/>
</dbReference>
<feature type="signal peptide" evidence="6">
    <location>
        <begin position="1"/>
        <end position="23"/>
    </location>
</feature>
<evidence type="ECO:0000259" key="7">
    <source>
        <dbReference type="Pfam" id="PF00263"/>
    </source>
</evidence>
<dbReference type="PANTHER" id="PTHR30332:SF24">
    <property type="entry name" value="SECRETIN GSPD-RELATED"/>
    <property type="match status" value="1"/>
</dbReference>
<evidence type="ECO:0000313" key="9">
    <source>
        <dbReference type="Proteomes" id="UP000295210"/>
    </source>
</evidence>
<organism evidence="8 9">
    <name type="scientific">Acidipila rosea</name>
    <dbReference type="NCBI Taxonomy" id="768535"/>
    <lineage>
        <taxon>Bacteria</taxon>
        <taxon>Pseudomonadati</taxon>
        <taxon>Acidobacteriota</taxon>
        <taxon>Terriglobia</taxon>
        <taxon>Terriglobales</taxon>
        <taxon>Acidobacteriaceae</taxon>
        <taxon>Acidipila</taxon>
    </lineage>
</organism>
<evidence type="ECO:0000256" key="1">
    <source>
        <dbReference type="ARBA" id="ARBA00004370"/>
    </source>
</evidence>
<proteinExistence type="inferred from homology"/>
<keyword evidence="9" id="KW-1185">Reference proteome</keyword>
<dbReference type="GO" id="GO:0016020">
    <property type="term" value="C:membrane"/>
    <property type="evidence" value="ECO:0007669"/>
    <property type="project" value="UniProtKB-SubCell"/>
</dbReference>
<dbReference type="Pfam" id="PF00263">
    <property type="entry name" value="Secretin"/>
    <property type="match status" value="1"/>
</dbReference>
<accession>A0A4R1KWQ9</accession>
<dbReference type="GO" id="GO:0009306">
    <property type="term" value="P:protein secretion"/>
    <property type="evidence" value="ECO:0007669"/>
    <property type="project" value="InterPro"/>
</dbReference>
<dbReference type="RefSeq" id="WP_131999376.1">
    <property type="nucleotide sequence ID" value="NZ_SMGK01000008.1"/>
</dbReference>
<comment type="subcellular location">
    <subcellularLocation>
        <location evidence="1">Membrane</location>
    </subcellularLocation>
</comment>
<dbReference type="InterPro" id="IPR004846">
    <property type="entry name" value="T2SS/T3SS_dom"/>
</dbReference>
<sequence length="621" mass="66724">MNRRSTTVCMLALAMAASQVAFAASVPNPNKPLPKHVRDQAEKIYLEGAKALQRDDLQTAKDDFERAAEMVPANTNYALSLEIAKQHLVTQLIQQAAKARITGDTDTWRAKLAQAMVLDPKNPMVTQHLSELTQEDDASLRTLNEPQETGAEPIVLAPTAVRGSFHLVADEGALIKQVLGAYGITPSIDDSVRKQSVRFDADNVTYAQAVQMLNLVTGTFFVPLDPRRVLAAADTKANRTKYERQTMETIYLPGLTSTEISDMGNIARNIFGATQASIQPNQGTMIVRAPQSKMRALNAAFSEMLDGHSQIQLDLRLYEIDRNRTTDIGVQLPQTTTVFNVPSELNSVLQNNQSLVQQIVSSGLASPGDYAAIAAILLASGQLTGVLAQPFAIFGGGLTLSGLQLGSVTGNLALNSSDTRSLDNVQLRVLDQQEATIRSGTHYPIVTSSYSSLTPTNLGVNGISTPGLSSALSNLGINLSQATSAADQTIPQVQYEDLGLTLRATPHVELDKEVSLKLDLRIEALTGQTLNQNPVLSSRQYTAIISLHPGDSALLISSLSRQQSAAITGLPGISELPGFTSGTNNATQVDTTNLVAVITPHIVRVSHRYHAGRMLLMPAHQ</sequence>
<protein>
    <submittedName>
        <fullName evidence="8">Type II/III secretion system protein</fullName>
    </submittedName>
</protein>
<feature type="repeat" description="TPR" evidence="4">
    <location>
        <begin position="41"/>
        <end position="74"/>
    </location>
</feature>
<evidence type="ECO:0000256" key="4">
    <source>
        <dbReference type="PROSITE-ProRule" id="PRU00339"/>
    </source>
</evidence>
<dbReference type="GO" id="GO:0015627">
    <property type="term" value="C:type II protein secretion system complex"/>
    <property type="evidence" value="ECO:0007669"/>
    <property type="project" value="TreeGrafter"/>
</dbReference>
<feature type="domain" description="Type II/III secretion system secretin-like" evidence="7">
    <location>
        <begin position="417"/>
        <end position="604"/>
    </location>
</feature>
<evidence type="ECO:0000256" key="3">
    <source>
        <dbReference type="ARBA" id="ARBA00023136"/>
    </source>
</evidence>
<dbReference type="InterPro" id="IPR019734">
    <property type="entry name" value="TPR_rpt"/>
</dbReference>
<dbReference type="Proteomes" id="UP000295210">
    <property type="component" value="Unassembled WGS sequence"/>
</dbReference>
<comment type="similarity">
    <text evidence="5">Belongs to the bacterial secretin family.</text>
</comment>
<dbReference type="PANTHER" id="PTHR30332">
    <property type="entry name" value="PROBABLE GENERAL SECRETION PATHWAY PROTEIN D"/>
    <property type="match status" value="1"/>
</dbReference>
<dbReference type="AlphaFoldDB" id="A0A4R1KWQ9"/>
<comment type="caution">
    <text evidence="8">The sequence shown here is derived from an EMBL/GenBank/DDBJ whole genome shotgun (WGS) entry which is preliminary data.</text>
</comment>
<dbReference type="InterPro" id="IPR050810">
    <property type="entry name" value="Bact_Secretion_Sys_Channel"/>
</dbReference>
<feature type="chain" id="PRO_5020448284" evidence="6">
    <location>
        <begin position="24"/>
        <end position="621"/>
    </location>
</feature>
<gene>
    <name evidence="8" type="ORF">C7378_3468</name>
</gene>
<name>A0A4R1KWQ9_9BACT</name>
<evidence type="ECO:0000256" key="2">
    <source>
        <dbReference type="ARBA" id="ARBA00022729"/>
    </source>
</evidence>
<keyword evidence="4" id="KW-0802">TPR repeat</keyword>
<keyword evidence="3" id="KW-0472">Membrane</keyword>
<keyword evidence="2 6" id="KW-0732">Signal</keyword>
<reference evidence="8 9" key="1">
    <citation type="submission" date="2019-03" db="EMBL/GenBank/DDBJ databases">
        <title>Genomic Encyclopedia of Type Strains, Phase IV (KMG-IV): sequencing the most valuable type-strain genomes for metagenomic binning, comparative biology and taxonomic classification.</title>
        <authorList>
            <person name="Goeker M."/>
        </authorList>
    </citation>
    <scope>NUCLEOTIDE SEQUENCE [LARGE SCALE GENOMIC DNA]</scope>
    <source>
        <strain evidence="8 9">DSM 103428</strain>
    </source>
</reference>
<dbReference type="OrthoDB" id="110635at2"/>
<evidence type="ECO:0000313" key="8">
    <source>
        <dbReference type="EMBL" id="TCK69722.1"/>
    </source>
</evidence>